<dbReference type="Gene3D" id="1.10.8.10">
    <property type="entry name" value="DNA helicase RuvA subunit, C-terminal domain"/>
    <property type="match status" value="1"/>
</dbReference>
<protein>
    <recommendedName>
        <fullName evidence="2">UBX domain-containing protein</fullName>
    </recommendedName>
</protein>
<dbReference type="SUPFAM" id="SSF54236">
    <property type="entry name" value="Ubiquitin-like"/>
    <property type="match status" value="1"/>
</dbReference>
<dbReference type="InterPro" id="IPR006577">
    <property type="entry name" value="UAS"/>
</dbReference>
<dbReference type="EMBL" id="KN846956">
    <property type="protein sequence ID" value="KIW72538.1"/>
    <property type="molecule type" value="Genomic_DNA"/>
</dbReference>
<dbReference type="InterPro" id="IPR003903">
    <property type="entry name" value="UIM_dom"/>
</dbReference>
<evidence type="ECO:0000313" key="3">
    <source>
        <dbReference type="EMBL" id="KIW72538.1"/>
    </source>
</evidence>
<accession>A0A0D2FVR5</accession>
<dbReference type="AlphaFoldDB" id="A0A0D2FVR5"/>
<dbReference type="InterPro" id="IPR001012">
    <property type="entry name" value="UBX_dom"/>
</dbReference>
<dbReference type="Pfam" id="PF14555">
    <property type="entry name" value="UBA_4"/>
    <property type="match status" value="1"/>
</dbReference>
<dbReference type="InterPro" id="IPR036249">
    <property type="entry name" value="Thioredoxin-like_sf"/>
</dbReference>
<dbReference type="Pfam" id="PF00789">
    <property type="entry name" value="UBX"/>
    <property type="match status" value="1"/>
</dbReference>
<dbReference type="Proteomes" id="UP000054266">
    <property type="component" value="Unassembled WGS sequence"/>
</dbReference>
<dbReference type="CDD" id="cd01767">
    <property type="entry name" value="UBX"/>
    <property type="match status" value="1"/>
</dbReference>
<dbReference type="SMART" id="SM00594">
    <property type="entry name" value="UAS"/>
    <property type="match status" value="1"/>
</dbReference>
<evidence type="ECO:0000259" key="2">
    <source>
        <dbReference type="PROSITE" id="PS50033"/>
    </source>
</evidence>
<dbReference type="Gene3D" id="3.10.20.90">
    <property type="entry name" value="Phosphatidylinositol 3-kinase Catalytic Subunit, Chain A, domain 1"/>
    <property type="match status" value="1"/>
</dbReference>
<feature type="compositionally biased region" description="Acidic residues" evidence="1">
    <location>
        <begin position="71"/>
        <end position="87"/>
    </location>
</feature>
<feature type="compositionally biased region" description="Pro residues" evidence="1">
    <location>
        <begin position="50"/>
        <end position="61"/>
    </location>
</feature>
<feature type="region of interest" description="Disordered" evidence="1">
    <location>
        <begin position="42"/>
        <end position="102"/>
    </location>
</feature>
<reference evidence="3 4" key="1">
    <citation type="submission" date="2015-01" db="EMBL/GenBank/DDBJ databases">
        <title>The Genome Sequence of Capronia semiimmersa CBS27337.</title>
        <authorList>
            <consortium name="The Broad Institute Genomics Platform"/>
            <person name="Cuomo C."/>
            <person name="de Hoog S."/>
            <person name="Gorbushina A."/>
            <person name="Stielow B."/>
            <person name="Teixiera M."/>
            <person name="Abouelleil A."/>
            <person name="Chapman S.B."/>
            <person name="Priest M."/>
            <person name="Young S.K."/>
            <person name="Wortman J."/>
            <person name="Nusbaum C."/>
            <person name="Birren B."/>
        </authorList>
    </citation>
    <scope>NUCLEOTIDE SEQUENCE [LARGE SCALE GENOMIC DNA]</scope>
    <source>
        <strain evidence="3 4">CBS 27337</strain>
    </source>
</reference>
<dbReference type="SUPFAM" id="SSF52833">
    <property type="entry name" value="Thioredoxin-like"/>
    <property type="match status" value="1"/>
</dbReference>
<dbReference type="PROSITE" id="PS50330">
    <property type="entry name" value="UIM"/>
    <property type="match status" value="1"/>
</dbReference>
<evidence type="ECO:0000313" key="4">
    <source>
        <dbReference type="Proteomes" id="UP000054266"/>
    </source>
</evidence>
<dbReference type="CDD" id="cd02958">
    <property type="entry name" value="UAS"/>
    <property type="match status" value="1"/>
</dbReference>
<dbReference type="InterPro" id="IPR050730">
    <property type="entry name" value="UBX_domain-protein"/>
</dbReference>
<dbReference type="PANTHER" id="PTHR23322">
    <property type="entry name" value="FAS-ASSOCIATED PROTEIN"/>
    <property type="match status" value="1"/>
</dbReference>
<evidence type="ECO:0000256" key="1">
    <source>
        <dbReference type="SAM" id="MobiDB-lite"/>
    </source>
</evidence>
<name>A0A0D2FVR5_9EURO</name>
<feature type="region of interest" description="Disordered" evidence="1">
    <location>
        <begin position="185"/>
        <end position="210"/>
    </location>
</feature>
<dbReference type="HOGENOM" id="CLU_021255_2_0_1"/>
<dbReference type="GO" id="GO:0005634">
    <property type="term" value="C:nucleus"/>
    <property type="evidence" value="ECO:0007669"/>
    <property type="project" value="TreeGrafter"/>
</dbReference>
<feature type="region of interest" description="Disordered" evidence="1">
    <location>
        <begin position="352"/>
        <end position="457"/>
    </location>
</feature>
<dbReference type="Pfam" id="PF13899">
    <property type="entry name" value="Thioredoxin_7"/>
    <property type="match status" value="1"/>
</dbReference>
<dbReference type="InterPro" id="IPR029071">
    <property type="entry name" value="Ubiquitin-like_domsf"/>
</dbReference>
<sequence length="530" mass="58810">MMDEAIATVVAVCGTTTELAAQYVQLADGDPNQAVQLFFENGGADLAGPPSGPSSRPPPPSTSHHTGDASDPIDIDAEDTISDDNDPEITGFRKTTQRPAAAYEDDEAMARRLQNEMYGAGATEEEVRAPIARQAETLVGGYGGGLPAMAGPAYTSAVEERMQAIERRRHQARTGIFNQHQPTSIWDHDAYTSPDALSESTGGASEASARSTRLARLFQPPWDLMYKGEWENARAEGKEQKRWLLVDIQDPSIFDCQALNRDLWKNEGIVETVRENFLFLQYNKDDPRASQYVQYYFPNYELAQEYPHVAIVDPRTGEQIKLWARKVPTAPEFLMQLHEFLDRYSLDTHARNPVAKRRSEAKKEKPVDQLTEEEMLERALQASLASQNEEQKAAPAEDPDDLTRSVGDLRGAQVAAIDEEMDVDKNGTEESAEGNDFAQIPSDRPHTEPAAGPGVTRVQIRHPGGRIVRRFAEHDPVQRIYEYLKAEPLEGKAGSVFELVSMGKNLMDARHETIESAGLKNGTVMVEFVE</sequence>
<organism evidence="3 4">
    <name type="scientific">Phialophora macrospora</name>
    <dbReference type="NCBI Taxonomy" id="1851006"/>
    <lineage>
        <taxon>Eukaryota</taxon>
        <taxon>Fungi</taxon>
        <taxon>Dikarya</taxon>
        <taxon>Ascomycota</taxon>
        <taxon>Pezizomycotina</taxon>
        <taxon>Eurotiomycetes</taxon>
        <taxon>Chaetothyriomycetidae</taxon>
        <taxon>Chaetothyriales</taxon>
        <taxon>Herpotrichiellaceae</taxon>
        <taxon>Phialophora</taxon>
    </lineage>
</organism>
<feature type="compositionally biased region" description="Basic and acidic residues" evidence="1">
    <location>
        <begin position="357"/>
        <end position="367"/>
    </location>
</feature>
<proteinExistence type="predicted"/>
<gene>
    <name evidence="3" type="ORF">PV04_00723</name>
</gene>
<dbReference type="STRING" id="5601.A0A0D2FVR5"/>
<dbReference type="GO" id="GO:0043130">
    <property type="term" value="F:ubiquitin binding"/>
    <property type="evidence" value="ECO:0007669"/>
    <property type="project" value="TreeGrafter"/>
</dbReference>
<dbReference type="PROSITE" id="PS50033">
    <property type="entry name" value="UBX"/>
    <property type="match status" value="1"/>
</dbReference>
<feature type="domain" description="UBX" evidence="2">
    <location>
        <begin position="451"/>
        <end position="527"/>
    </location>
</feature>
<dbReference type="PANTHER" id="PTHR23322:SF6">
    <property type="entry name" value="UBX DOMAIN-CONTAINING PROTEIN 7"/>
    <property type="match status" value="1"/>
</dbReference>
<keyword evidence="4" id="KW-1185">Reference proteome</keyword>
<dbReference type="GO" id="GO:0043161">
    <property type="term" value="P:proteasome-mediated ubiquitin-dependent protein catabolic process"/>
    <property type="evidence" value="ECO:0007669"/>
    <property type="project" value="TreeGrafter"/>
</dbReference>
<dbReference type="Gene3D" id="3.40.30.10">
    <property type="entry name" value="Glutaredoxin"/>
    <property type="match status" value="1"/>
</dbReference>
<feature type="compositionally biased region" description="Low complexity" evidence="1">
    <location>
        <begin position="198"/>
        <end position="210"/>
    </location>
</feature>